<keyword evidence="2" id="KW-1185">Reference proteome</keyword>
<accession>A0A8X6M149</accession>
<dbReference type="AlphaFoldDB" id="A0A8X6M149"/>
<dbReference type="EMBL" id="BMAO01039163">
    <property type="protein sequence ID" value="GFR29425.1"/>
    <property type="molecule type" value="Genomic_DNA"/>
</dbReference>
<gene>
    <name evidence="1" type="primary">X975_16076</name>
    <name evidence="1" type="ORF">TNCT_458021</name>
</gene>
<proteinExistence type="predicted"/>
<evidence type="ECO:0000313" key="1">
    <source>
        <dbReference type="EMBL" id="GFR29425.1"/>
    </source>
</evidence>
<dbReference type="Proteomes" id="UP000887116">
    <property type="component" value="Unassembled WGS sequence"/>
</dbReference>
<name>A0A8X6M149_TRICU</name>
<sequence>MEKATEQIYPVVEFQLRKKSTCFCKGVEALVIPRISGALKIFFDVRGVWLGATVNVNPECVNMLNSSLYVDDLFYGPDTVKNAYRIISDAIDILKHASMNLCKFNSNSQELKDLWLSNNTAVSSSLAPAKILGLNWNILMKIL</sequence>
<protein>
    <submittedName>
        <fullName evidence="1">Transposable element Tcb2 transposase</fullName>
    </submittedName>
</protein>
<reference evidence="1" key="1">
    <citation type="submission" date="2020-07" db="EMBL/GenBank/DDBJ databases">
        <title>Multicomponent nature underlies the extraordinary mechanical properties of spider dragline silk.</title>
        <authorList>
            <person name="Kono N."/>
            <person name="Nakamura H."/>
            <person name="Mori M."/>
            <person name="Yoshida Y."/>
            <person name="Ohtoshi R."/>
            <person name="Malay A.D."/>
            <person name="Moran D.A.P."/>
            <person name="Tomita M."/>
            <person name="Numata K."/>
            <person name="Arakawa K."/>
        </authorList>
    </citation>
    <scope>NUCLEOTIDE SEQUENCE</scope>
</reference>
<evidence type="ECO:0000313" key="2">
    <source>
        <dbReference type="Proteomes" id="UP000887116"/>
    </source>
</evidence>
<comment type="caution">
    <text evidence="1">The sequence shown here is derived from an EMBL/GenBank/DDBJ whole genome shotgun (WGS) entry which is preliminary data.</text>
</comment>
<dbReference type="OrthoDB" id="6434719at2759"/>
<organism evidence="1 2">
    <name type="scientific">Trichonephila clavata</name>
    <name type="common">Joro spider</name>
    <name type="synonym">Nephila clavata</name>
    <dbReference type="NCBI Taxonomy" id="2740835"/>
    <lineage>
        <taxon>Eukaryota</taxon>
        <taxon>Metazoa</taxon>
        <taxon>Ecdysozoa</taxon>
        <taxon>Arthropoda</taxon>
        <taxon>Chelicerata</taxon>
        <taxon>Arachnida</taxon>
        <taxon>Araneae</taxon>
        <taxon>Araneomorphae</taxon>
        <taxon>Entelegynae</taxon>
        <taxon>Araneoidea</taxon>
        <taxon>Nephilidae</taxon>
        <taxon>Trichonephila</taxon>
    </lineage>
</organism>